<keyword evidence="3" id="KW-1185">Reference proteome</keyword>
<dbReference type="KEGG" id="hhb:Hhub_3719"/>
<keyword evidence="1" id="KW-1133">Transmembrane helix</keyword>
<dbReference type="GeneID" id="91108420"/>
<name>A0A0U5AJ18_9EURY</name>
<dbReference type="STRING" id="1407499.HHUB_3719"/>
<feature type="transmembrane region" description="Helical" evidence="1">
    <location>
        <begin position="7"/>
        <end position="26"/>
    </location>
</feature>
<gene>
    <name evidence="2" type="ORF">HHUB_3719</name>
</gene>
<sequence length="60" mass="5989">MASDSVVGLGTMLVGVELTVLGHVVATHALVPFAAEPAGNTLVLAGVLFCLAGAMRVRNA</sequence>
<keyword evidence="1" id="KW-0472">Membrane</keyword>
<feature type="transmembrane region" description="Helical" evidence="1">
    <location>
        <begin position="38"/>
        <end position="57"/>
    </location>
</feature>
<accession>A0A0U5AJ18</accession>
<dbReference type="AlphaFoldDB" id="A0A0U5AJ18"/>
<keyword evidence="1" id="KW-0812">Transmembrane</keyword>
<evidence type="ECO:0000256" key="1">
    <source>
        <dbReference type="SAM" id="Phobius"/>
    </source>
</evidence>
<evidence type="ECO:0000313" key="3">
    <source>
        <dbReference type="Proteomes" id="UP000066737"/>
    </source>
</evidence>
<dbReference type="EMBL" id="LN831302">
    <property type="protein sequence ID" value="CQH62336.1"/>
    <property type="molecule type" value="Genomic_DNA"/>
</dbReference>
<dbReference type="RefSeq" id="WP_059058039.1">
    <property type="nucleotide sequence ID" value="NZ_CEML01000001.1"/>
</dbReference>
<dbReference type="Proteomes" id="UP000066737">
    <property type="component" value="Chromosome I"/>
</dbReference>
<evidence type="ECO:0000313" key="2">
    <source>
        <dbReference type="EMBL" id="CQH62336.1"/>
    </source>
</evidence>
<protein>
    <submittedName>
        <fullName evidence="2">Uncharacterized protein</fullName>
    </submittedName>
</protein>
<organism evidence="2 3">
    <name type="scientific">Halobacterium hubeiense</name>
    <dbReference type="NCBI Taxonomy" id="1407499"/>
    <lineage>
        <taxon>Archaea</taxon>
        <taxon>Methanobacteriati</taxon>
        <taxon>Methanobacteriota</taxon>
        <taxon>Stenosarchaea group</taxon>
        <taxon>Halobacteria</taxon>
        <taxon>Halobacteriales</taxon>
        <taxon>Halobacteriaceae</taxon>
        <taxon>Halobacterium</taxon>
    </lineage>
</organism>
<reference evidence="3" key="1">
    <citation type="journal article" date="2016" name="Environ. Microbiol.">
        <title>The complete genome of a viable archaeum isolated from 123-million-year-old rock salt.</title>
        <authorList>
            <person name="Jaakkola S.T."/>
            <person name="Pfeiffer F."/>
            <person name="Ravantti J.J."/>
            <person name="Guo Q."/>
            <person name="Liu Y."/>
            <person name="Chen X."/>
            <person name="Ma H."/>
            <person name="Yang C."/>
            <person name="Oksanen H.M."/>
            <person name="Bamford D.H."/>
        </authorList>
    </citation>
    <scope>NUCLEOTIDE SEQUENCE</scope>
    <source>
        <strain evidence="3">JI20-1</strain>
    </source>
</reference>
<proteinExistence type="predicted"/>